<dbReference type="InterPro" id="IPR005482">
    <property type="entry name" value="Biotin_COase_C"/>
</dbReference>
<comment type="caution">
    <text evidence="8">The sequence shown here is derived from an EMBL/GenBank/DDBJ whole genome shotgun (WGS) entry which is preliminary data.</text>
</comment>
<protein>
    <recommendedName>
        <fullName evidence="10">ATP-grasp domain-containing protein</fullName>
    </recommendedName>
</protein>
<dbReference type="InterPro" id="IPR013815">
    <property type="entry name" value="ATP_grasp_subdomain_1"/>
</dbReference>
<evidence type="ECO:0000256" key="1">
    <source>
        <dbReference type="ARBA" id="ARBA00022598"/>
    </source>
</evidence>
<dbReference type="Gene3D" id="3.30.470.20">
    <property type="entry name" value="ATP-grasp fold, B domain"/>
    <property type="match status" value="2"/>
</dbReference>
<dbReference type="Pfam" id="PF02785">
    <property type="entry name" value="Biotin_carb_C"/>
    <property type="match status" value="1"/>
</dbReference>
<evidence type="ECO:0000313" key="8">
    <source>
        <dbReference type="EMBL" id="ORX65654.1"/>
    </source>
</evidence>
<dbReference type="PROSITE" id="PS00867">
    <property type="entry name" value="CPSASE_2"/>
    <property type="match status" value="1"/>
</dbReference>
<dbReference type="PROSITE" id="PS00866">
    <property type="entry name" value="CPSASE_1"/>
    <property type="match status" value="1"/>
</dbReference>
<evidence type="ECO:0000256" key="4">
    <source>
        <dbReference type="ARBA" id="ARBA00023267"/>
    </source>
</evidence>
<gene>
    <name evidence="8" type="ORF">DL89DRAFT_260829</name>
</gene>
<dbReference type="InterPro" id="IPR011761">
    <property type="entry name" value="ATP-grasp"/>
</dbReference>
<feature type="domain" description="ATP-grasp" evidence="6">
    <location>
        <begin position="34"/>
        <end position="231"/>
    </location>
</feature>
<dbReference type="RefSeq" id="XP_040739765.1">
    <property type="nucleotide sequence ID" value="XM_040885821.1"/>
</dbReference>
<keyword evidence="4" id="KW-0092">Biotin</keyword>
<evidence type="ECO:0000256" key="5">
    <source>
        <dbReference type="PROSITE-ProRule" id="PRU00409"/>
    </source>
</evidence>
<keyword evidence="1" id="KW-0436">Ligase</keyword>
<dbReference type="PROSITE" id="PS50975">
    <property type="entry name" value="ATP_GRASP"/>
    <property type="match status" value="1"/>
</dbReference>
<evidence type="ECO:0000259" key="7">
    <source>
        <dbReference type="PROSITE" id="PS50979"/>
    </source>
</evidence>
<dbReference type="InterPro" id="IPR011054">
    <property type="entry name" value="Rudment_hybrid_motif"/>
</dbReference>
<keyword evidence="2 5" id="KW-0547">Nucleotide-binding</keyword>
<dbReference type="GO" id="GO:0004658">
    <property type="term" value="F:propionyl-CoA carboxylase activity"/>
    <property type="evidence" value="ECO:0007669"/>
    <property type="project" value="TreeGrafter"/>
</dbReference>
<dbReference type="STRING" id="61395.A0A1Y1VXX7"/>
<reference evidence="8 9" key="1">
    <citation type="submission" date="2016-07" db="EMBL/GenBank/DDBJ databases">
        <title>Pervasive Adenine N6-methylation of Active Genes in Fungi.</title>
        <authorList>
            <consortium name="DOE Joint Genome Institute"/>
            <person name="Mondo S.J."/>
            <person name="Dannebaum R.O."/>
            <person name="Kuo R.C."/>
            <person name="Labutti K."/>
            <person name="Haridas S."/>
            <person name="Kuo A."/>
            <person name="Salamov A."/>
            <person name="Ahrendt S.R."/>
            <person name="Lipzen A."/>
            <person name="Sullivan W."/>
            <person name="Andreopoulos W.B."/>
            <person name="Clum A."/>
            <person name="Lindquist E."/>
            <person name="Daum C."/>
            <person name="Ramamoorthy G.K."/>
            <person name="Gryganskyi A."/>
            <person name="Culley D."/>
            <person name="Magnuson J.K."/>
            <person name="James T.Y."/>
            <person name="O'Malley M.A."/>
            <person name="Stajich J.E."/>
            <person name="Spatafora J.W."/>
            <person name="Visel A."/>
            <person name="Grigoriev I.V."/>
        </authorList>
    </citation>
    <scope>NUCLEOTIDE SEQUENCE [LARGE SCALE GENOMIC DNA]</scope>
    <source>
        <strain evidence="8 9">ATCC 12442</strain>
    </source>
</reference>
<dbReference type="Proteomes" id="UP000193922">
    <property type="component" value="Unassembled WGS sequence"/>
</dbReference>
<dbReference type="GeneID" id="63802469"/>
<dbReference type="PANTHER" id="PTHR18866:SF33">
    <property type="entry name" value="METHYLCROTONOYL-COA CARBOXYLASE SUBUNIT ALPHA, MITOCHONDRIAL-RELATED"/>
    <property type="match status" value="1"/>
</dbReference>
<organism evidence="8 9">
    <name type="scientific">Linderina pennispora</name>
    <dbReference type="NCBI Taxonomy" id="61395"/>
    <lineage>
        <taxon>Eukaryota</taxon>
        <taxon>Fungi</taxon>
        <taxon>Fungi incertae sedis</taxon>
        <taxon>Zoopagomycota</taxon>
        <taxon>Kickxellomycotina</taxon>
        <taxon>Kickxellomycetes</taxon>
        <taxon>Kickxellales</taxon>
        <taxon>Kickxellaceae</taxon>
        <taxon>Linderina</taxon>
    </lineage>
</organism>
<sequence>MAAIKESGAQAVHPGLLALASTPWAPWADKIQSKIIAKKAGVNTIPGYDGVVRDAQHAVEIAEDIGYPVMLKASAGGGGKGMRIAHTKEEVLEGFKLASDEALSSFGDNRILLEKYVEEPRHIEIQIIADNKGNVLWLPERECSIQRRNQKVIEEAPSTHLDPETRRAMGEQAVALARNVGYNSAGTVEFLVDKHRNFYFLEMNTRLQVEHPITEYITGFDLINGWAIESRVYAEDPEKYLPSIGTLSKYQEPTSWKVENNVRCDSGITEGSEISMFYDPMICKLSTYGATRDEAISTMNHALDRYLIKGVTHNIPLLRDVISNADFGKGKITTAFLAEHYPSGFKGHRLDADHHC</sequence>
<dbReference type="SMART" id="SM00878">
    <property type="entry name" value="Biotin_carb_C"/>
    <property type="match status" value="1"/>
</dbReference>
<dbReference type="InterPro" id="IPR011764">
    <property type="entry name" value="Biotin_carboxylation_dom"/>
</dbReference>
<proteinExistence type="predicted"/>
<dbReference type="PROSITE" id="PS50979">
    <property type="entry name" value="BC"/>
    <property type="match status" value="1"/>
</dbReference>
<keyword evidence="3 5" id="KW-0067">ATP-binding</keyword>
<evidence type="ECO:0000259" key="6">
    <source>
        <dbReference type="PROSITE" id="PS50975"/>
    </source>
</evidence>
<dbReference type="InterPro" id="IPR050856">
    <property type="entry name" value="Biotin_carboxylase_complex"/>
</dbReference>
<dbReference type="SUPFAM" id="SSF51246">
    <property type="entry name" value="Rudiment single hybrid motif"/>
    <property type="match status" value="1"/>
</dbReference>
<dbReference type="PANTHER" id="PTHR18866">
    <property type="entry name" value="CARBOXYLASE:PYRUVATE/ACETYL-COA/PROPIONYL-COA CARBOXYLASE"/>
    <property type="match status" value="1"/>
</dbReference>
<keyword evidence="9" id="KW-1185">Reference proteome</keyword>
<name>A0A1Y1VXX7_9FUNG</name>
<dbReference type="GO" id="GO:0005739">
    <property type="term" value="C:mitochondrion"/>
    <property type="evidence" value="ECO:0007669"/>
    <property type="project" value="TreeGrafter"/>
</dbReference>
<dbReference type="SUPFAM" id="SSF56059">
    <property type="entry name" value="Glutathione synthetase ATP-binding domain-like"/>
    <property type="match status" value="1"/>
</dbReference>
<dbReference type="AlphaFoldDB" id="A0A1Y1VXX7"/>
<dbReference type="Gene3D" id="3.30.1490.20">
    <property type="entry name" value="ATP-grasp fold, A domain"/>
    <property type="match status" value="1"/>
</dbReference>
<dbReference type="FunFam" id="3.30.1490.20:FF:000018">
    <property type="entry name" value="Biotin carboxylase"/>
    <property type="match status" value="1"/>
</dbReference>
<evidence type="ECO:0008006" key="10">
    <source>
        <dbReference type="Google" id="ProtNLM"/>
    </source>
</evidence>
<evidence type="ECO:0000313" key="9">
    <source>
        <dbReference type="Proteomes" id="UP000193922"/>
    </source>
</evidence>
<evidence type="ECO:0000256" key="3">
    <source>
        <dbReference type="ARBA" id="ARBA00022840"/>
    </source>
</evidence>
<dbReference type="EMBL" id="MCFD01000023">
    <property type="protein sequence ID" value="ORX65654.1"/>
    <property type="molecule type" value="Genomic_DNA"/>
</dbReference>
<dbReference type="Pfam" id="PF02786">
    <property type="entry name" value="CPSase_L_D2"/>
    <property type="match status" value="1"/>
</dbReference>
<accession>A0A1Y1VXX7</accession>
<evidence type="ECO:0000256" key="2">
    <source>
        <dbReference type="ARBA" id="ARBA00022741"/>
    </source>
</evidence>
<dbReference type="OrthoDB" id="196847at2759"/>
<dbReference type="GO" id="GO:0005524">
    <property type="term" value="F:ATP binding"/>
    <property type="evidence" value="ECO:0007669"/>
    <property type="project" value="UniProtKB-UniRule"/>
</dbReference>
<dbReference type="InterPro" id="IPR005479">
    <property type="entry name" value="CPAse_ATP-bd"/>
</dbReference>
<dbReference type="GO" id="GO:0046872">
    <property type="term" value="F:metal ion binding"/>
    <property type="evidence" value="ECO:0007669"/>
    <property type="project" value="InterPro"/>
</dbReference>
<feature type="domain" description="Biotin carboxylation" evidence="7">
    <location>
        <begin position="1"/>
        <end position="342"/>
    </location>
</feature>